<sequence length="447" mass="49761">MTTLDQTVADSTLTDPTPTNRTPTEAAATAAPAHGIPDPAVLVARRRPGHVLEGPFYTSPEIFALDIDAVYAKQWIFVATEPEIAEPGDYVTIDLGRYSVIVLRDDDGQVRALHNVCRHRGSRVLLEERGSVGNLVCGYHQWTYATDGRLLHAGEQPPEFDKACFGLRQVAVRTVGGLIFICLATSPPEDFDDVADRIEPYLAPHDLANTKVAAQVDLVEHGNWKLVMENNRECYHCEAGHPELTCTFFPTYGFALEDIPARLMPAHARYLKAGVDLARACDERGLPHAEIEELTDRSTGFRIQREPLDGAGESYTRDGKAACRKLLGDLDIPRLGRLSMHTQPNAWFHFQADHVVTFSVLPLAADRTLVRTTWHVHRDAVEGEDYDLDHLTEVWSRTNEQDGEFVARTQAGVSSPAFVPGPYSSSEYQVDALVTWYLQRLQEHLGR</sequence>
<dbReference type="InterPro" id="IPR001663">
    <property type="entry name" value="Rng_hydr_dOase-A"/>
</dbReference>
<proteinExistence type="predicted"/>
<evidence type="ECO:0000313" key="9">
    <source>
        <dbReference type="EMBL" id="USQ79400.1"/>
    </source>
</evidence>
<dbReference type="RefSeq" id="WP_252592442.1">
    <property type="nucleotide sequence ID" value="NZ_CP099489.1"/>
</dbReference>
<comment type="cofactor">
    <cofactor evidence="1">
        <name>Fe cation</name>
        <dbReference type="ChEBI" id="CHEBI:24875"/>
    </cofactor>
</comment>
<organism evidence="9 10">
    <name type="scientific">Ornithinimicrobium faecis</name>
    <dbReference type="NCBI Taxonomy" id="2934158"/>
    <lineage>
        <taxon>Bacteria</taxon>
        <taxon>Bacillati</taxon>
        <taxon>Actinomycetota</taxon>
        <taxon>Actinomycetes</taxon>
        <taxon>Micrococcales</taxon>
        <taxon>Ornithinimicrobiaceae</taxon>
        <taxon>Ornithinimicrobium</taxon>
    </lineage>
</organism>
<evidence type="ECO:0000256" key="3">
    <source>
        <dbReference type="ARBA" id="ARBA00022723"/>
    </source>
</evidence>
<dbReference type="InterPro" id="IPR036922">
    <property type="entry name" value="Rieske_2Fe-2S_sf"/>
</dbReference>
<evidence type="ECO:0000256" key="7">
    <source>
        <dbReference type="SAM" id="MobiDB-lite"/>
    </source>
</evidence>
<protein>
    <submittedName>
        <fullName evidence="9">Aromatic ring-hydroxylating dioxygenase subunit alpha</fullName>
    </submittedName>
</protein>
<keyword evidence="9" id="KW-0223">Dioxygenase</keyword>
<reference evidence="9" key="1">
    <citation type="submission" date="2022-06" db="EMBL/GenBank/DDBJ databases">
        <title>Ornithinimicrobium HY1793.</title>
        <authorList>
            <person name="Huang Y."/>
        </authorList>
    </citation>
    <scope>NUCLEOTIDE SEQUENCE</scope>
    <source>
        <strain evidence="9">HY1793</strain>
    </source>
</reference>
<feature type="compositionally biased region" description="Polar residues" evidence="7">
    <location>
        <begin position="1"/>
        <end position="15"/>
    </location>
</feature>
<evidence type="ECO:0000256" key="6">
    <source>
        <dbReference type="ARBA" id="ARBA00023014"/>
    </source>
</evidence>
<dbReference type="Pfam" id="PF00355">
    <property type="entry name" value="Rieske"/>
    <property type="match status" value="1"/>
</dbReference>
<dbReference type="PROSITE" id="PS51296">
    <property type="entry name" value="RIESKE"/>
    <property type="match status" value="1"/>
</dbReference>
<dbReference type="PANTHER" id="PTHR43756:SF5">
    <property type="entry name" value="CHOLINE MONOOXYGENASE, CHLOROPLASTIC"/>
    <property type="match status" value="1"/>
</dbReference>
<feature type="compositionally biased region" description="Low complexity" evidence="7">
    <location>
        <begin position="16"/>
        <end position="32"/>
    </location>
</feature>
<dbReference type="CDD" id="cd08884">
    <property type="entry name" value="RHO_alpha_C_GbcA-like"/>
    <property type="match status" value="1"/>
</dbReference>
<dbReference type="CDD" id="cd03469">
    <property type="entry name" value="Rieske_RO_Alpha_N"/>
    <property type="match status" value="1"/>
</dbReference>
<evidence type="ECO:0000256" key="1">
    <source>
        <dbReference type="ARBA" id="ARBA00001962"/>
    </source>
</evidence>
<dbReference type="PRINTS" id="PR00090">
    <property type="entry name" value="RNGDIOXGNASE"/>
</dbReference>
<dbReference type="GO" id="GO:0051213">
    <property type="term" value="F:dioxygenase activity"/>
    <property type="evidence" value="ECO:0007669"/>
    <property type="project" value="UniProtKB-KW"/>
</dbReference>
<dbReference type="PANTHER" id="PTHR43756">
    <property type="entry name" value="CHOLINE MONOOXYGENASE, CHLOROPLASTIC"/>
    <property type="match status" value="1"/>
</dbReference>
<dbReference type="Gene3D" id="3.90.380.10">
    <property type="entry name" value="Naphthalene 1,2-dioxygenase Alpha Subunit, Chain A, domain 1"/>
    <property type="match status" value="1"/>
</dbReference>
<keyword evidence="10" id="KW-1185">Reference proteome</keyword>
<name>A0ABY4YT18_9MICO</name>
<keyword evidence="2" id="KW-0001">2Fe-2S</keyword>
<accession>A0ABY4YT18</accession>
<keyword evidence="4" id="KW-0560">Oxidoreductase</keyword>
<feature type="region of interest" description="Disordered" evidence="7">
    <location>
        <begin position="1"/>
        <end position="32"/>
    </location>
</feature>
<feature type="domain" description="Rieske" evidence="8">
    <location>
        <begin position="75"/>
        <end position="181"/>
    </location>
</feature>
<dbReference type="SUPFAM" id="SSF50022">
    <property type="entry name" value="ISP domain"/>
    <property type="match status" value="1"/>
</dbReference>
<evidence type="ECO:0000256" key="4">
    <source>
        <dbReference type="ARBA" id="ARBA00023002"/>
    </source>
</evidence>
<dbReference type="Proteomes" id="UP001056455">
    <property type="component" value="Chromosome"/>
</dbReference>
<keyword evidence="3" id="KW-0479">Metal-binding</keyword>
<keyword evidence="5" id="KW-0408">Iron</keyword>
<evidence type="ECO:0000256" key="2">
    <source>
        <dbReference type="ARBA" id="ARBA00022714"/>
    </source>
</evidence>
<dbReference type="SUPFAM" id="SSF55961">
    <property type="entry name" value="Bet v1-like"/>
    <property type="match status" value="1"/>
</dbReference>
<evidence type="ECO:0000259" key="8">
    <source>
        <dbReference type="PROSITE" id="PS51296"/>
    </source>
</evidence>
<dbReference type="Pfam" id="PF00848">
    <property type="entry name" value="Ring_hydroxyl_A"/>
    <property type="match status" value="1"/>
</dbReference>
<evidence type="ECO:0000256" key="5">
    <source>
        <dbReference type="ARBA" id="ARBA00023004"/>
    </source>
</evidence>
<gene>
    <name evidence="9" type="ORF">NF556_17610</name>
</gene>
<evidence type="ECO:0000313" key="10">
    <source>
        <dbReference type="Proteomes" id="UP001056455"/>
    </source>
</evidence>
<dbReference type="Gene3D" id="2.102.10.10">
    <property type="entry name" value="Rieske [2Fe-2S] iron-sulphur domain"/>
    <property type="match status" value="1"/>
</dbReference>
<keyword evidence="6" id="KW-0411">Iron-sulfur</keyword>
<dbReference type="EMBL" id="CP099489">
    <property type="protein sequence ID" value="USQ79400.1"/>
    <property type="molecule type" value="Genomic_DNA"/>
</dbReference>
<dbReference type="InterPro" id="IPR015879">
    <property type="entry name" value="Ring_hydroxy_dOase_asu_C_dom"/>
</dbReference>
<dbReference type="InterPro" id="IPR017941">
    <property type="entry name" value="Rieske_2Fe-2S"/>
</dbReference>